<evidence type="ECO:0000313" key="1">
    <source>
        <dbReference type="EnsemblPlants" id="TuG1812G0400001814.01.T02.cds252427"/>
    </source>
</evidence>
<organism evidence="1 2">
    <name type="scientific">Triticum urartu</name>
    <name type="common">Red wild einkorn</name>
    <name type="synonym">Crithodium urartu</name>
    <dbReference type="NCBI Taxonomy" id="4572"/>
    <lineage>
        <taxon>Eukaryota</taxon>
        <taxon>Viridiplantae</taxon>
        <taxon>Streptophyta</taxon>
        <taxon>Embryophyta</taxon>
        <taxon>Tracheophyta</taxon>
        <taxon>Spermatophyta</taxon>
        <taxon>Magnoliopsida</taxon>
        <taxon>Liliopsida</taxon>
        <taxon>Poales</taxon>
        <taxon>Poaceae</taxon>
        <taxon>BOP clade</taxon>
        <taxon>Pooideae</taxon>
        <taxon>Triticodae</taxon>
        <taxon>Triticeae</taxon>
        <taxon>Triticinae</taxon>
        <taxon>Triticum</taxon>
    </lineage>
</organism>
<reference evidence="2" key="1">
    <citation type="journal article" date="2013" name="Nature">
        <title>Draft genome of the wheat A-genome progenitor Triticum urartu.</title>
        <authorList>
            <person name="Ling H.Q."/>
            <person name="Zhao S."/>
            <person name="Liu D."/>
            <person name="Wang J."/>
            <person name="Sun H."/>
            <person name="Zhang C."/>
            <person name="Fan H."/>
            <person name="Li D."/>
            <person name="Dong L."/>
            <person name="Tao Y."/>
            <person name="Gao C."/>
            <person name="Wu H."/>
            <person name="Li Y."/>
            <person name="Cui Y."/>
            <person name="Guo X."/>
            <person name="Zheng S."/>
            <person name="Wang B."/>
            <person name="Yu K."/>
            <person name="Liang Q."/>
            <person name="Yang W."/>
            <person name="Lou X."/>
            <person name="Chen J."/>
            <person name="Feng M."/>
            <person name="Jian J."/>
            <person name="Zhang X."/>
            <person name="Luo G."/>
            <person name="Jiang Y."/>
            <person name="Liu J."/>
            <person name="Wang Z."/>
            <person name="Sha Y."/>
            <person name="Zhang B."/>
            <person name="Wu H."/>
            <person name="Tang D."/>
            <person name="Shen Q."/>
            <person name="Xue P."/>
            <person name="Zou S."/>
            <person name="Wang X."/>
            <person name="Liu X."/>
            <person name="Wang F."/>
            <person name="Yang Y."/>
            <person name="An X."/>
            <person name="Dong Z."/>
            <person name="Zhang K."/>
            <person name="Zhang X."/>
            <person name="Luo M.C."/>
            <person name="Dvorak J."/>
            <person name="Tong Y."/>
            <person name="Wang J."/>
            <person name="Yang H."/>
            <person name="Li Z."/>
            <person name="Wang D."/>
            <person name="Zhang A."/>
            <person name="Wang J."/>
        </authorList>
    </citation>
    <scope>NUCLEOTIDE SEQUENCE</scope>
    <source>
        <strain evidence="2">cv. G1812</strain>
    </source>
</reference>
<dbReference type="Gramene" id="TuG1812G0400001814.01.T02">
    <property type="protein sequence ID" value="TuG1812G0400001814.01.T02.cds252427"/>
    <property type="gene ID" value="TuG1812G0400001814.01"/>
</dbReference>
<name>A0A8R7Q2P9_TRIUA</name>
<dbReference type="EnsemblPlants" id="TuG1812G0400001814.01.T02">
    <property type="protein sequence ID" value="TuG1812G0400001814.01.T02.cds252427"/>
    <property type="gene ID" value="TuG1812G0400001814.01"/>
</dbReference>
<dbReference type="AlphaFoldDB" id="A0A8R7Q2P9"/>
<dbReference type="Proteomes" id="UP000015106">
    <property type="component" value="Chromosome 4"/>
</dbReference>
<protein>
    <submittedName>
        <fullName evidence="1">Uncharacterized protein</fullName>
    </submittedName>
</protein>
<evidence type="ECO:0000313" key="2">
    <source>
        <dbReference type="Proteomes" id="UP000015106"/>
    </source>
</evidence>
<sequence>MCVRPPEVWDGIESIRAIGGAGCRSQVHPVDPTNQRSGIKW</sequence>
<reference evidence="1" key="3">
    <citation type="submission" date="2022-06" db="UniProtKB">
        <authorList>
            <consortium name="EnsemblPlants"/>
        </authorList>
    </citation>
    <scope>IDENTIFICATION</scope>
</reference>
<reference evidence="1" key="2">
    <citation type="submission" date="2018-03" db="EMBL/GenBank/DDBJ databases">
        <title>The Triticum urartu genome reveals the dynamic nature of wheat genome evolution.</title>
        <authorList>
            <person name="Ling H."/>
            <person name="Ma B."/>
            <person name="Shi X."/>
            <person name="Liu H."/>
            <person name="Dong L."/>
            <person name="Sun H."/>
            <person name="Cao Y."/>
            <person name="Gao Q."/>
            <person name="Zheng S."/>
            <person name="Li Y."/>
            <person name="Yu Y."/>
            <person name="Du H."/>
            <person name="Qi M."/>
            <person name="Li Y."/>
            <person name="Yu H."/>
            <person name="Cui Y."/>
            <person name="Wang N."/>
            <person name="Chen C."/>
            <person name="Wu H."/>
            <person name="Zhao Y."/>
            <person name="Zhang J."/>
            <person name="Li Y."/>
            <person name="Zhou W."/>
            <person name="Zhang B."/>
            <person name="Hu W."/>
            <person name="Eijk M."/>
            <person name="Tang J."/>
            <person name="Witsenboer H."/>
            <person name="Zhao S."/>
            <person name="Li Z."/>
            <person name="Zhang A."/>
            <person name="Wang D."/>
            <person name="Liang C."/>
        </authorList>
    </citation>
    <scope>NUCLEOTIDE SEQUENCE [LARGE SCALE GENOMIC DNA]</scope>
    <source>
        <strain evidence="1">cv. G1812</strain>
    </source>
</reference>
<accession>A0A8R7Q2P9</accession>
<keyword evidence="2" id="KW-1185">Reference proteome</keyword>
<proteinExistence type="predicted"/>